<evidence type="ECO:0000256" key="2">
    <source>
        <dbReference type="ARBA" id="ARBA00023315"/>
    </source>
</evidence>
<dbReference type="InterPro" id="IPR000182">
    <property type="entry name" value="GNAT_dom"/>
</dbReference>
<keyword evidence="1 4" id="KW-0808">Transferase</keyword>
<dbReference type="GO" id="GO:0016747">
    <property type="term" value="F:acyltransferase activity, transferring groups other than amino-acyl groups"/>
    <property type="evidence" value="ECO:0007669"/>
    <property type="project" value="InterPro"/>
</dbReference>
<dbReference type="InterPro" id="IPR016181">
    <property type="entry name" value="Acyl_CoA_acyltransferase"/>
</dbReference>
<dbReference type="KEGG" id="slau:SLA_6289"/>
<dbReference type="InterPro" id="IPR050832">
    <property type="entry name" value="Bact_Acetyltransf"/>
</dbReference>
<dbReference type="Gene3D" id="3.40.630.30">
    <property type="match status" value="1"/>
</dbReference>
<dbReference type="Pfam" id="PF00583">
    <property type="entry name" value="Acetyltransf_1"/>
    <property type="match status" value="1"/>
</dbReference>
<evidence type="ECO:0000313" key="4">
    <source>
        <dbReference type="EMBL" id="BAU87158.1"/>
    </source>
</evidence>
<gene>
    <name evidence="4" type="ORF">SLA_6289</name>
</gene>
<evidence type="ECO:0000256" key="1">
    <source>
        <dbReference type="ARBA" id="ARBA00022679"/>
    </source>
</evidence>
<evidence type="ECO:0000313" key="5">
    <source>
        <dbReference type="Proteomes" id="UP000217676"/>
    </source>
</evidence>
<dbReference type="PROSITE" id="PS51186">
    <property type="entry name" value="GNAT"/>
    <property type="match status" value="1"/>
</dbReference>
<dbReference type="EMBL" id="AP017424">
    <property type="protein sequence ID" value="BAU87158.1"/>
    <property type="molecule type" value="Genomic_DNA"/>
</dbReference>
<accession>A0A169PB68</accession>
<dbReference type="PANTHER" id="PTHR43877">
    <property type="entry name" value="AMINOALKYLPHOSPHONATE N-ACETYLTRANSFERASE-RELATED-RELATED"/>
    <property type="match status" value="1"/>
</dbReference>
<reference evidence="4 5" key="1">
    <citation type="journal article" date="2016" name="Genome Announc.">
        <title>Complete Genome Sequence of Thiostrepton-Producing Streptomyces laurentii ATCC 31255.</title>
        <authorList>
            <person name="Doi K."/>
            <person name="Fujino Y."/>
            <person name="Nagayoshi Y."/>
            <person name="Ohshima T."/>
            <person name="Ogata S."/>
        </authorList>
    </citation>
    <scope>NUCLEOTIDE SEQUENCE [LARGE SCALE GENOMIC DNA]</scope>
    <source>
        <strain evidence="4 5">ATCC 31255</strain>
    </source>
</reference>
<dbReference type="AlphaFoldDB" id="A0A169PB68"/>
<feature type="domain" description="N-acetyltransferase" evidence="3">
    <location>
        <begin position="20"/>
        <end position="177"/>
    </location>
</feature>
<sequence>MPGMPIRHALPSDAAAIAAVHVRSWQAAYRDLLPAPYLDALDPAERAVAWRERLTDPAGPVVLVAEGAAEAGAVDAFVAFRAWRGEEAAEPSATAELSALYAAPEAWGRGVGRALLAAAVAAMRATGFREAGLWVFEDNARARAFYQAAGWSPDGEAVVEETGGRELRELRYRLSIS</sequence>
<keyword evidence="2" id="KW-0012">Acyltransferase</keyword>
<proteinExistence type="predicted"/>
<evidence type="ECO:0000259" key="3">
    <source>
        <dbReference type="PROSITE" id="PS51186"/>
    </source>
</evidence>
<protein>
    <submittedName>
        <fullName evidence="4">GCN5-related N-acetyltransferase</fullName>
    </submittedName>
</protein>
<dbReference type="SUPFAM" id="SSF55729">
    <property type="entry name" value="Acyl-CoA N-acyltransferases (Nat)"/>
    <property type="match status" value="1"/>
</dbReference>
<name>A0A169PB68_STRLU</name>
<dbReference type="Proteomes" id="UP000217676">
    <property type="component" value="Chromosome"/>
</dbReference>
<keyword evidence="5" id="KW-1185">Reference proteome</keyword>
<organism evidence="4 5">
    <name type="scientific">Streptomyces laurentii</name>
    <dbReference type="NCBI Taxonomy" id="39478"/>
    <lineage>
        <taxon>Bacteria</taxon>
        <taxon>Bacillati</taxon>
        <taxon>Actinomycetota</taxon>
        <taxon>Actinomycetes</taxon>
        <taxon>Kitasatosporales</taxon>
        <taxon>Streptomycetaceae</taxon>
        <taxon>Streptomyces</taxon>
    </lineage>
</organism>